<dbReference type="Pfam" id="PF00849">
    <property type="entry name" value="PseudoU_synth_2"/>
    <property type="match status" value="1"/>
</dbReference>
<feature type="domain" description="Pseudouridine synthase RsuA/RluA-like" evidence="4">
    <location>
        <begin position="88"/>
        <end position="232"/>
    </location>
</feature>
<proteinExistence type="predicted"/>
<organism evidence="5 6">
    <name type="scientific">Candidatus Caccousia avicola</name>
    <dbReference type="NCBI Taxonomy" id="2840721"/>
    <lineage>
        <taxon>Bacteria</taxon>
        <taxon>Bacillati</taxon>
        <taxon>Bacillota</taxon>
        <taxon>Clostridia</taxon>
        <taxon>Eubacteriales</taxon>
        <taxon>Oscillospiraceae</taxon>
        <taxon>Oscillospiraceae incertae sedis</taxon>
        <taxon>Candidatus Caccousia</taxon>
    </lineage>
</organism>
<dbReference type="GO" id="GO:0140098">
    <property type="term" value="F:catalytic activity, acting on RNA"/>
    <property type="evidence" value="ECO:0007669"/>
    <property type="project" value="UniProtKB-ARBA"/>
</dbReference>
<dbReference type="SUPFAM" id="SSF55120">
    <property type="entry name" value="Pseudouridine synthase"/>
    <property type="match status" value="1"/>
</dbReference>
<comment type="caution">
    <text evidence="5">The sequence shown here is derived from an EMBL/GenBank/DDBJ whole genome shotgun (WGS) entry which is preliminary data.</text>
</comment>
<dbReference type="PANTHER" id="PTHR21600">
    <property type="entry name" value="MITOCHONDRIAL RNA PSEUDOURIDINE SYNTHASE"/>
    <property type="match status" value="1"/>
</dbReference>
<dbReference type="InterPro" id="IPR020103">
    <property type="entry name" value="PsdUridine_synth_cat_dom_sf"/>
</dbReference>
<reference evidence="5" key="1">
    <citation type="submission" date="2020-10" db="EMBL/GenBank/DDBJ databases">
        <authorList>
            <person name="Gilroy R."/>
        </authorList>
    </citation>
    <scope>NUCLEOTIDE SEQUENCE</scope>
    <source>
        <strain evidence="5">ChiSxjej1B13-7958</strain>
    </source>
</reference>
<dbReference type="InterPro" id="IPR006224">
    <property type="entry name" value="PsdUridine_synth_RluA-like_CS"/>
</dbReference>
<dbReference type="InterPro" id="IPR050188">
    <property type="entry name" value="RluA_PseudoU_synthase"/>
</dbReference>
<protein>
    <recommendedName>
        <fullName evidence="2">RNA pseudouridylate synthase</fullName>
    </recommendedName>
    <alternativeName>
        <fullName evidence="3">RNA-uridine isomerase</fullName>
    </alternativeName>
</protein>
<dbReference type="PANTHER" id="PTHR21600:SF35">
    <property type="entry name" value="PSEUDOURIDINE SYNTHASE"/>
    <property type="match status" value="1"/>
</dbReference>
<dbReference type="InterPro" id="IPR006145">
    <property type="entry name" value="PsdUridine_synth_RsuA/RluA"/>
</dbReference>
<dbReference type="PROSITE" id="PS01129">
    <property type="entry name" value="PSI_RLU"/>
    <property type="match status" value="1"/>
</dbReference>
<dbReference type="AlphaFoldDB" id="A0A9D1AP50"/>
<evidence type="ECO:0000256" key="3">
    <source>
        <dbReference type="ARBA" id="ARBA00033164"/>
    </source>
</evidence>
<evidence type="ECO:0000313" key="5">
    <source>
        <dbReference type="EMBL" id="HIR48071.1"/>
    </source>
</evidence>
<dbReference type="Proteomes" id="UP000824242">
    <property type="component" value="Unassembled WGS sequence"/>
</dbReference>
<reference evidence="5" key="2">
    <citation type="journal article" date="2021" name="PeerJ">
        <title>Extensive microbial diversity within the chicken gut microbiome revealed by metagenomics and culture.</title>
        <authorList>
            <person name="Gilroy R."/>
            <person name="Ravi A."/>
            <person name="Getino M."/>
            <person name="Pursley I."/>
            <person name="Horton D.L."/>
            <person name="Alikhan N.F."/>
            <person name="Baker D."/>
            <person name="Gharbi K."/>
            <person name="Hall N."/>
            <person name="Watson M."/>
            <person name="Adriaenssens E.M."/>
            <person name="Foster-Nyarko E."/>
            <person name="Jarju S."/>
            <person name="Secka A."/>
            <person name="Antonio M."/>
            <person name="Oren A."/>
            <person name="Chaudhuri R.R."/>
            <person name="La Ragione R."/>
            <person name="Hildebrand F."/>
            <person name="Pallen M.J."/>
        </authorList>
    </citation>
    <scope>NUCLEOTIDE SEQUENCE</scope>
    <source>
        <strain evidence="5">ChiSxjej1B13-7958</strain>
    </source>
</reference>
<comment type="catalytic activity">
    <reaction evidence="1">
        <text>a uridine in RNA = a pseudouridine in RNA</text>
        <dbReference type="Rhea" id="RHEA:48348"/>
        <dbReference type="Rhea" id="RHEA-COMP:12068"/>
        <dbReference type="Rhea" id="RHEA-COMP:12069"/>
        <dbReference type="ChEBI" id="CHEBI:65314"/>
        <dbReference type="ChEBI" id="CHEBI:65315"/>
    </reaction>
</comment>
<evidence type="ECO:0000256" key="1">
    <source>
        <dbReference type="ARBA" id="ARBA00000073"/>
    </source>
</evidence>
<dbReference type="GO" id="GO:0000455">
    <property type="term" value="P:enzyme-directed rRNA pseudouridine synthesis"/>
    <property type="evidence" value="ECO:0007669"/>
    <property type="project" value="TreeGrafter"/>
</dbReference>
<evidence type="ECO:0000256" key="2">
    <source>
        <dbReference type="ARBA" id="ARBA00031870"/>
    </source>
</evidence>
<dbReference type="EMBL" id="DVGZ01000112">
    <property type="protein sequence ID" value="HIR48071.1"/>
    <property type="molecule type" value="Genomic_DNA"/>
</dbReference>
<accession>A0A9D1AP50</accession>
<evidence type="ECO:0000313" key="6">
    <source>
        <dbReference type="Proteomes" id="UP000824242"/>
    </source>
</evidence>
<dbReference type="GO" id="GO:0009982">
    <property type="term" value="F:pseudouridine synthase activity"/>
    <property type="evidence" value="ECO:0007669"/>
    <property type="project" value="InterPro"/>
</dbReference>
<dbReference type="Gene3D" id="3.30.2350.10">
    <property type="entry name" value="Pseudouridine synthase"/>
    <property type="match status" value="1"/>
</dbReference>
<evidence type="ECO:0000259" key="4">
    <source>
        <dbReference type="Pfam" id="PF00849"/>
    </source>
</evidence>
<sequence>MKAVEFTVPPAYEGASLKGFLRGFAGCSARLLTAAKRIPDGLLCNGVPATARTPVSAGDTVRLAIPASPCGAEPVPLPLTVVWEDASVLVVEKPAGMPAYPCPGHDRDTLANAVCALLLERGEEPEYHPIYRLDRDTTGLVVVGKDSFAASRLSGAVEKEYRALCAGTLVGEGICDGPIGLLPGHTIQRCVRPDGERAVTHWQSLLVLDGFSLVSFHLETGRTHQIRVHMAAAGHPLLGDDMYGGPTSLVTRQALHCAQVSFLHPVTQQHLSFSSPLPPDLSSLLPPDAAKRFP</sequence>
<gene>
    <name evidence="5" type="ORF">IAB89_10550</name>
</gene>
<name>A0A9D1AP50_9FIRM</name>
<dbReference type="GO" id="GO:0003723">
    <property type="term" value="F:RNA binding"/>
    <property type="evidence" value="ECO:0007669"/>
    <property type="project" value="InterPro"/>
</dbReference>
<dbReference type="CDD" id="cd02869">
    <property type="entry name" value="PseudoU_synth_RluA_like"/>
    <property type="match status" value="1"/>
</dbReference>